<feature type="compositionally biased region" description="Basic and acidic residues" evidence="1">
    <location>
        <begin position="167"/>
        <end position="183"/>
    </location>
</feature>
<keyword evidence="3" id="KW-1185">Reference proteome</keyword>
<evidence type="ECO:0000313" key="3">
    <source>
        <dbReference type="Proteomes" id="UP000799291"/>
    </source>
</evidence>
<evidence type="ECO:0000256" key="1">
    <source>
        <dbReference type="SAM" id="MobiDB-lite"/>
    </source>
</evidence>
<proteinExistence type="predicted"/>
<feature type="region of interest" description="Disordered" evidence="1">
    <location>
        <begin position="97"/>
        <end position="123"/>
    </location>
</feature>
<gene>
    <name evidence="2" type="ORF">K458DRAFT_392634</name>
</gene>
<reference evidence="2" key="1">
    <citation type="journal article" date="2020" name="Stud. Mycol.">
        <title>101 Dothideomycetes genomes: a test case for predicting lifestyles and emergence of pathogens.</title>
        <authorList>
            <person name="Haridas S."/>
            <person name="Albert R."/>
            <person name="Binder M."/>
            <person name="Bloem J."/>
            <person name="Labutti K."/>
            <person name="Salamov A."/>
            <person name="Andreopoulos B."/>
            <person name="Baker S."/>
            <person name="Barry K."/>
            <person name="Bills G."/>
            <person name="Bluhm B."/>
            <person name="Cannon C."/>
            <person name="Castanera R."/>
            <person name="Culley D."/>
            <person name="Daum C."/>
            <person name="Ezra D."/>
            <person name="Gonzalez J."/>
            <person name="Henrissat B."/>
            <person name="Kuo A."/>
            <person name="Liang C."/>
            <person name="Lipzen A."/>
            <person name="Lutzoni F."/>
            <person name="Magnuson J."/>
            <person name="Mondo S."/>
            <person name="Nolan M."/>
            <person name="Ohm R."/>
            <person name="Pangilinan J."/>
            <person name="Park H.-J."/>
            <person name="Ramirez L."/>
            <person name="Alfaro M."/>
            <person name="Sun H."/>
            <person name="Tritt A."/>
            <person name="Yoshinaga Y."/>
            <person name="Zwiers L.-H."/>
            <person name="Turgeon B."/>
            <person name="Goodwin S."/>
            <person name="Spatafora J."/>
            <person name="Crous P."/>
            <person name="Grigoriev I."/>
        </authorList>
    </citation>
    <scope>NUCLEOTIDE SEQUENCE</scope>
    <source>
        <strain evidence="2">CBS 122367</strain>
    </source>
</reference>
<evidence type="ECO:0000313" key="2">
    <source>
        <dbReference type="EMBL" id="KAF2680583.1"/>
    </source>
</evidence>
<accession>A0A6G1IRJ2</accession>
<dbReference type="Proteomes" id="UP000799291">
    <property type="component" value="Unassembled WGS sequence"/>
</dbReference>
<feature type="compositionally biased region" description="Basic and acidic residues" evidence="1">
    <location>
        <begin position="97"/>
        <end position="108"/>
    </location>
</feature>
<sequence length="191" mass="21195">MVPQEVEYTPAKRSPPAGMEIFNIPLEEIHEEDLADYEASKDTESTPHRCEKPTPIAIDDDGDCLYDPRKLTDEQMDLLVGPPIDFCISLHEEAACKAAEAPDTRSYETDSTPSPTDDSSENVRTYTTEFNFTIDPRKTATQIGDIESLSEKIAGSFTGGRGSSEGGPKEEAEGMNKRKESSRLKRMTRIM</sequence>
<dbReference type="AlphaFoldDB" id="A0A6G1IRJ2"/>
<feature type="region of interest" description="Disordered" evidence="1">
    <location>
        <begin position="37"/>
        <end position="63"/>
    </location>
</feature>
<name>A0A6G1IRJ2_9PLEO</name>
<feature type="region of interest" description="Disordered" evidence="1">
    <location>
        <begin position="152"/>
        <end position="191"/>
    </location>
</feature>
<organism evidence="2 3">
    <name type="scientific">Lentithecium fluviatile CBS 122367</name>
    <dbReference type="NCBI Taxonomy" id="1168545"/>
    <lineage>
        <taxon>Eukaryota</taxon>
        <taxon>Fungi</taxon>
        <taxon>Dikarya</taxon>
        <taxon>Ascomycota</taxon>
        <taxon>Pezizomycotina</taxon>
        <taxon>Dothideomycetes</taxon>
        <taxon>Pleosporomycetidae</taxon>
        <taxon>Pleosporales</taxon>
        <taxon>Massarineae</taxon>
        <taxon>Lentitheciaceae</taxon>
        <taxon>Lentithecium</taxon>
    </lineage>
</organism>
<protein>
    <submittedName>
        <fullName evidence="2">Uncharacterized protein</fullName>
    </submittedName>
</protein>
<feature type="compositionally biased region" description="Basic and acidic residues" evidence="1">
    <location>
        <begin position="38"/>
        <end position="52"/>
    </location>
</feature>
<dbReference type="EMBL" id="MU005595">
    <property type="protein sequence ID" value="KAF2680583.1"/>
    <property type="molecule type" value="Genomic_DNA"/>
</dbReference>